<dbReference type="AlphaFoldDB" id="A0A9Q1MJK7"/>
<name>A0A9Q1MJK7_9SOLA</name>
<dbReference type="OrthoDB" id="514777at2759"/>
<evidence type="ECO:0000313" key="2">
    <source>
        <dbReference type="Proteomes" id="UP001152561"/>
    </source>
</evidence>
<reference evidence="2" key="1">
    <citation type="journal article" date="2023" name="Proc. Natl. Acad. Sci. U.S.A.">
        <title>Genomic and structural basis for evolution of tropane alkaloid biosynthesis.</title>
        <authorList>
            <person name="Wanga Y.-J."/>
            <person name="Taina T."/>
            <person name="Yua J.-Y."/>
            <person name="Lia J."/>
            <person name="Xua B."/>
            <person name="Chenc J."/>
            <person name="D'Auriad J.C."/>
            <person name="Huanga J.-P."/>
            <person name="Huanga S.-X."/>
        </authorList>
    </citation>
    <scope>NUCLEOTIDE SEQUENCE [LARGE SCALE GENOMIC DNA]</scope>
    <source>
        <strain evidence="2">cv. KIB-2019</strain>
    </source>
</reference>
<accession>A0A9Q1MJK7</accession>
<dbReference type="EMBL" id="JAJAGQ010000005">
    <property type="protein sequence ID" value="KAJ8562170.1"/>
    <property type="molecule type" value="Genomic_DNA"/>
</dbReference>
<protein>
    <submittedName>
        <fullName evidence="1">Uncharacterized protein</fullName>
    </submittedName>
</protein>
<organism evidence="1 2">
    <name type="scientific">Anisodus acutangulus</name>
    <dbReference type="NCBI Taxonomy" id="402998"/>
    <lineage>
        <taxon>Eukaryota</taxon>
        <taxon>Viridiplantae</taxon>
        <taxon>Streptophyta</taxon>
        <taxon>Embryophyta</taxon>
        <taxon>Tracheophyta</taxon>
        <taxon>Spermatophyta</taxon>
        <taxon>Magnoliopsida</taxon>
        <taxon>eudicotyledons</taxon>
        <taxon>Gunneridae</taxon>
        <taxon>Pentapetalae</taxon>
        <taxon>asterids</taxon>
        <taxon>lamiids</taxon>
        <taxon>Solanales</taxon>
        <taxon>Solanaceae</taxon>
        <taxon>Solanoideae</taxon>
        <taxon>Hyoscyameae</taxon>
        <taxon>Anisodus</taxon>
    </lineage>
</organism>
<sequence length="134" mass="15326">MQDSTMSLLQLRENTLKLKQEVETELCGQDANRDCVAKNGQTQSRYSEPDTDDWCSKSGQLSAPAEYRSLDPLLENREICDKFYSAHKEANEYNGNEQLSFECITYTLDQLLKLRSPIHPAPHATQKKATPMFH</sequence>
<keyword evidence="2" id="KW-1185">Reference proteome</keyword>
<evidence type="ECO:0000313" key="1">
    <source>
        <dbReference type="EMBL" id="KAJ8562170.1"/>
    </source>
</evidence>
<dbReference type="Proteomes" id="UP001152561">
    <property type="component" value="Unassembled WGS sequence"/>
</dbReference>
<proteinExistence type="predicted"/>
<gene>
    <name evidence="1" type="ORF">K7X08_011461</name>
</gene>
<comment type="caution">
    <text evidence="1">The sequence shown here is derived from an EMBL/GenBank/DDBJ whole genome shotgun (WGS) entry which is preliminary data.</text>
</comment>